<dbReference type="InterPro" id="IPR026992">
    <property type="entry name" value="DIOX_N"/>
</dbReference>
<evidence type="ECO:0000256" key="2">
    <source>
        <dbReference type="ARBA" id="ARBA00022723"/>
    </source>
</evidence>
<proteinExistence type="inferred from homology"/>
<dbReference type="Gene3D" id="2.60.120.330">
    <property type="entry name" value="B-lactam Antibiotic, Isopenicillin N Synthase, Chain"/>
    <property type="match status" value="1"/>
</dbReference>
<dbReference type="OrthoDB" id="288590at2759"/>
<evidence type="ECO:0000256" key="3">
    <source>
        <dbReference type="ARBA" id="ARBA00023002"/>
    </source>
</evidence>
<dbReference type="FunFam" id="2.60.120.330:FF:000003">
    <property type="entry name" value="Gibberellin 20 oxidase 2"/>
    <property type="match status" value="1"/>
</dbReference>
<dbReference type="GO" id="GO:0046872">
    <property type="term" value="F:metal ion binding"/>
    <property type="evidence" value="ECO:0007669"/>
    <property type="project" value="UniProtKB-KW"/>
</dbReference>
<dbReference type="GO" id="GO:0016491">
    <property type="term" value="F:oxidoreductase activity"/>
    <property type="evidence" value="ECO:0007669"/>
    <property type="project" value="UniProtKB-KW"/>
</dbReference>
<feature type="domain" description="Fe2OG dioxygenase" evidence="8">
    <location>
        <begin position="221"/>
        <end position="321"/>
    </location>
</feature>
<comment type="caution">
    <text evidence="9">The sequence shown here is derived from an EMBL/GenBank/DDBJ whole genome shotgun (WGS) entry which is preliminary data.</text>
</comment>
<sequence length="387" mass="43285">MDSGTSSGLLVCPPVEPQRAGNGGVFFESTLMQGKGRIPPQFVWPQSERAQTLDELVAPVVDLGGFLRGNEDATRRAVEFVTAACRAHGFFLVTNHGVDDDLVRDALGCMGAFFGMPHDQKLRARRQPGTVWGYTGAHADRFASKLPWKETLSFGYRYSGAGTEHAVVAYFTSVLGKDFEQMGLVYQRYCEAMKEISLGIMELLGVSLGIGRGHYREFFEDSNSIMRCNYYPPCPEPELTLGTGPHCDPAALTILHQDDVGGLEVFTDGRWHCVSPVPGTLVVNIGDTFMALSNGRYQSCLHRAVVNRHIERRSLAFFLCPREDKAVRPPADLVLPGGGDIRKYPDFTWLQLLEFTQRNYRADMRTLQSFTEWLHDHDPHHTHDHHN</sequence>
<comment type="cofactor">
    <cofactor evidence="1">
        <name>L-ascorbate</name>
        <dbReference type="ChEBI" id="CHEBI:38290"/>
    </cofactor>
</comment>
<dbReference type="GO" id="GO:0009685">
    <property type="term" value="P:gibberellin metabolic process"/>
    <property type="evidence" value="ECO:0007669"/>
    <property type="project" value="UniProtKB-ARBA"/>
</dbReference>
<dbReference type="SMR" id="A0A843XNG2"/>
<dbReference type="Pfam" id="PF14226">
    <property type="entry name" value="DIOX_N"/>
    <property type="match status" value="1"/>
</dbReference>
<dbReference type="AlphaFoldDB" id="A0A843XNG2"/>
<keyword evidence="4 7" id="KW-0408">Iron</keyword>
<protein>
    <recommendedName>
        <fullName evidence="8">Fe2OG dioxygenase domain-containing protein</fullName>
    </recommendedName>
</protein>
<dbReference type="EMBL" id="NMUH01010099">
    <property type="protein sequence ID" value="MQM20713.1"/>
    <property type="molecule type" value="Genomic_DNA"/>
</dbReference>
<dbReference type="InterPro" id="IPR050231">
    <property type="entry name" value="Iron_ascorbate_oxido_reductase"/>
</dbReference>
<evidence type="ECO:0000256" key="4">
    <source>
        <dbReference type="ARBA" id="ARBA00023004"/>
    </source>
</evidence>
<dbReference type="SUPFAM" id="SSF51197">
    <property type="entry name" value="Clavaminate synthase-like"/>
    <property type="match status" value="1"/>
</dbReference>
<comment type="similarity">
    <text evidence="7">Belongs to the iron/ascorbate-dependent oxidoreductase family.</text>
</comment>
<keyword evidence="3 7" id="KW-0560">Oxidoreductase</keyword>
<dbReference type="PROSITE" id="PS51471">
    <property type="entry name" value="FE2OG_OXY"/>
    <property type="match status" value="1"/>
</dbReference>
<comment type="catalytic activity">
    <reaction evidence="6">
        <text>gibberellin A53 + 2 2-oxoglutarate + 3 O2 + H(+) = gibberellin A20 + 2 succinate + 3 CO2 + 2 H2O</text>
        <dbReference type="Rhea" id="RHEA:60796"/>
        <dbReference type="ChEBI" id="CHEBI:15377"/>
        <dbReference type="ChEBI" id="CHEBI:15378"/>
        <dbReference type="ChEBI" id="CHEBI:15379"/>
        <dbReference type="ChEBI" id="CHEBI:16526"/>
        <dbReference type="ChEBI" id="CHEBI:16810"/>
        <dbReference type="ChEBI" id="CHEBI:30031"/>
        <dbReference type="ChEBI" id="CHEBI:58526"/>
        <dbReference type="ChEBI" id="CHEBI:143954"/>
    </reaction>
    <physiologicalReaction direction="left-to-right" evidence="6">
        <dbReference type="Rhea" id="RHEA:60797"/>
    </physiologicalReaction>
</comment>
<dbReference type="PANTHER" id="PTHR47990">
    <property type="entry name" value="2-OXOGLUTARATE (2OG) AND FE(II)-DEPENDENT OXYGENASE SUPERFAMILY PROTEIN-RELATED"/>
    <property type="match status" value="1"/>
</dbReference>
<comment type="catalytic activity">
    <reaction evidence="5">
        <text>gibberellin A12 + 2 2-oxoglutarate + 3 O2 + H(+) = gibberellin A9 + 2 succinate + 3 CO2 + 2 H2O</text>
        <dbReference type="Rhea" id="RHEA:60772"/>
        <dbReference type="ChEBI" id="CHEBI:15377"/>
        <dbReference type="ChEBI" id="CHEBI:15378"/>
        <dbReference type="ChEBI" id="CHEBI:15379"/>
        <dbReference type="ChEBI" id="CHEBI:16526"/>
        <dbReference type="ChEBI" id="CHEBI:16810"/>
        <dbReference type="ChEBI" id="CHEBI:30031"/>
        <dbReference type="ChEBI" id="CHEBI:58627"/>
        <dbReference type="ChEBI" id="CHEBI:73255"/>
    </reaction>
    <physiologicalReaction direction="left-to-right" evidence="5">
        <dbReference type="Rhea" id="RHEA:60773"/>
    </physiologicalReaction>
</comment>
<evidence type="ECO:0000256" key="7">
    <source>
        <dbReference type="RuleBase" id="RU003682"/>
    </source>
</evidence>
<keyword evidence="2 7" id="KW-0479">Metal-binding</keyword>
<dbReference type="Pfam" id="PF03171">
    <property type="entry name" value="2OG-FeII_Oxy"/>
    <property type="match status" value="1"/>
</dbReference>
<dbReference type="InterPro" id="IPR005123">
    <property type="entry name" value="Oxoglu/Fe-dep_dioxygenase_dom"/>
</dbReference>
<evidence type="ECO:0000256" key="6">
    <source>
        <dbReference type="ARBA" id="ARBA00050797"/>
    </source>
</evidence>
<name>A0A843XNG2_COLES</name>
<accession>A0A843XNG2</accession>
<evidence type="ECO:0000256" key="1">
    <source>
        <dbReference type="ARBA" id="ARBA00001961"/>
    </source>
</evidence>
<organism evidence="9 10">
    <name type="scientific">Colocasia esculenta</name>
    <name type="common">Wild taro</name>
    <name type="synonym">Arum esculentum</name>
    <dbReference type="NCBI Taxonomy" id="4460"/>
    <lineage>
        <taxon>Eukaryota</taxon>
        <taxon>Viridiplantae</taxon>
        <taxon>Streptophyta</taxon>
        <taxon>Embryophyta</taxon>
        <taxon>Tracheophyta</taxon>
        <taxon>Spermatophyta</taxon>
        <taxon>Magnoliopsida</taxon>
        <taxon>Liliopsida</taxon>
        <taxon>Araceae</taxon>
        <taxon>Aroideae</taxon>
        <taxon>Colocasieae</taxon>
        <taxon>Colocasia</taxon>
    </lineage>
</organism>
<dbReference type="PRINTS" id="PR00682">
    <property type="entry name" value="IPNSYNTHASE"/>
</dbReference>
<evidence type="ECO:0000259" key="8">
    <source>
        <dbReference type="PROSITE" id="PS51471"/>
    </source>
</evidence>
<dbReference type="Proteomes" id="UP000652761">
    <property type="component" value="Unassembled WGS sequence"/>
</dbReference>
<keyword evidence="10" id="KW-1185">Reference proteome</keyword>
<gene>
    <name evidence="9" type="ORF">Taro_053742</name>
</gene>
<reference evidence="9" key="1">
    <citation type="submission" date="2017-07" db="EMBL/GenBank/DDBJ databases">
        <title>Taro Niue Genome Assembly and Annotation.</title>
        <authorList>
            <person name="Atibalentja N."/>
            <person name="Keating K."/>
            <person name="Fields C.J."/>
        </authorList>
    </citation>
    <scope>NUCLEOTIDE SEQUENCE</scope>
    <source>
        <strain evidence="9">Niue_2</strain>
        <tissue evidence="9">Leaf</tissue>
    </source>
</reference>
<dbReference type="InterPro" id="IPR044861">
    <property type="entry name" value="IPNS-like_FE2OG_OXY"/>
</dbReference>
<evidence type="ECO:0000256" key="5">
    <source>
        <dbReference type="ARBA" id="ARBA00050508"/>
    </source>
</evidence>
<evidence type="ECO:0000313" key="9">
    <source>
        <dbReference type="EMBL" id="MQM20713.1"/>
    </source>
</evidence>
<dbReference type="InterPro" id="IPR027443">
    <property type="entry name" value="IPNS-like_sf"/>
</dbReference>
<evidence type="ECO:0000313" key="10">
    <source>
        <dbReference type="Proteomes" id="UP000652761"/>
    </source>
</evidence>